<evidence type="ECO:0000256" key="1">
    <source>
        <dbReference type="SAM" id="MobiDB-lite"/>
    </source>
</evidence>
<comment type="caution">
    <text evidence="2">The sequence shown here is derived from an EMBL/GenBank/DDBJ whole genome shotgun (WGS) entry which is preliminary data.</text>
</comment>
<dbReference type="Proteomes" id="UP000293519">
    <property type="component" value="Unassembled WGS sequence"/>
</dbReference>
<name>A0A4Q7M0A2_9MICO</name>
<dbReference type="AlphaFoldDB" id="A0A4Q7M0A2"/>
<dbReference type="EMBL" id="SGWW01000001">
    <property type="protein sequence ID" value="RZS59489.1"/>
    <property type="molecule type" value="Genomic_DNA"/>
</dbReference>
<feature type="compositionally biased region" description="Polar residues" evidence="1">
    <location>
        <begin position="67"/>
        <end position="77"/>
    </location>
</feature>
<keyword evidence="3" id="KW-1185">Reference proteome</keyword>
<dbReference type="OrthoDB" id="5108077at2"/>
<feature type="compositionally biased region" description="Low complexity" evidence="1">
    <location>
        <begin position="45"/>
        <end position="58"/>
    </location>
</feature>
<reference evidence="2 3" key="1">
    <citation type="journal article" date="2015" name="Stand. Genomic Sci.">
        <title>Genomic Encyclopedia of Bacterial and Archaeal Type Strains, Phase III: the genomes of soil and plant-associated and newly described type strains.</title>
        <authorList>
            <person name="Whitman W.B."/>
            <person name="Woyke T."/>
            <person name="Klenk H.P."/>
            <person name="Zhou Y."/>
            <person name="Lilburn T.G."/>
            <person name="Beck B.J."/>
            <person name="De Vos P."/>
            <person name="Vandamme P."/>
            <person name="Eisen J.A."/>
            <person name="Garrity G."/>
            <person name="Hugenholtz P."/>
            <person name="Kyrpides N.C."/>
        </authorList>
    </citation>
    <scope>NUCLEOTIDE SEQUENCE [LARGE SCALE GENOMIC DNA]</scope>
    <source>
        <strain evidence="2 3">CV2</strain>
    </source>
</reference>
<proteinExistence type="predicted"/>
<dbReference type="RefSeq" id="WP_130484567.1">
    <property type="nucleotide sequence ID" value="NZ_SGWW01000001.1"/>
</dbReference>
<organism evidence="2 3">
    <name type="scientific">Microcella putealis</name>
    <dbReference type="NCBI Taxonomy" id="337005"/>
    <lineage>
        <taxon>Bacteria</taxon>
        <taxon>Bacillati</taxon>
        <taxon>Actinomycetota</taxon>
        <taxon>Actinomycetes</taxon>
        <taxon>Micrococcales</taxon>
        <taxon>Microbacteriaceae</taxon>
        <taxon>Microcella</taxon>
    </lineage>
</organism>
<protein>
    <submittedName>
        <fullName evidence="2">Uncharacterized protein</fullName>
    </submittedName>
</protein>
<sequence length="240" mass="24799">MTAPTESPTPPRRRRVVVIIGVTALLLGLGAGALGLGIAMNTPTAAPNSAPSGDPSDAPSDEPTARPTPSDTGSAEPTSAPEPERAALPADCASLYSGSMTAELQSYGVALNPAWTVDNPEAGLGFADPQLEAWTAEWQTLRCLWTTPDGGSGIGLETHVVPVLPDEGAAVEAQLASLGYDSVDELGSTRYLWSVTDDEFGGAWGESHIVVGGYWFATAWIDLGVTGYTADMVQNLVGTD</sequence>
<evidence type="ECO:0000313" key="3">
    <source>
        <dbReference type="Proteomes" id="UP000293519"/>
    </source>
</evidence>
<evidence type="ECO:0000313" key="2">
    <source>
        <dbReference type="EMBL" id="RZS59489.1"/>
    </source>
</evidence>
<feature type="region of interest" description="Disordered" evidence="1">
    <location>
        <begin position="45"/>
        <end position="85"/>
    </location>
</feature>
<gene>
    <name evidence="2" type="ORF">EV141_0715</name>
</gene>
<accession>A0A4Q7M0A2</accession>